<dbReference type="PANTHER" id="PTHR45138:SF9">
    <property type="entry name" value="DIGUANYLATE CYCLASE DGCM-RELATED"/>
    <property type="match status" value="1"/>
</dbReference>
<dbReference type="PROSITE" id="PS50887">
    <property type="entry name" value="GGDEF"/>
    <property type="match status" value="1"/>
</dbReference>
<dbReference type="Pfam" id="PF00990">
    <property type="entry name" value="GGDEF"/>
    <property type="match status" value="1"/>
</dbReference>
<proteinExistence type="predicted"/>
<name>X0W0I1_9ZZZZ</name>
<dbReference type="InterPro" id="IPR043128">
    <property type="entry name" value="Rev_trsase/Diguanyl_cyclase"/>
</dbReference>
<dbReference type="GO" id="GO:0052621">
    <property type="term" value="F:diguanylate cyclase activity"/>
    <property type="evidence" value="ECO:0007669"/>
    <property type="project" value="TreeGrafter"/>
</dbReference>
<dbReference type="AlphaFoldDB" id="X0W0I1"/>
<sequence>MCEAISATLYSLEDIKAGHKLSITVSIGVSNYRKGDTVKTITDRADQALYLAKRVGKNRVASEDEIISD</sequence>
<comment type="caution">
    <text evidence="2">The sequence shown here is derived from an EMBL/GenBank/DDBJ whole genome shotgun (WGS) entry which is preliminary data.</text>
</comment>
<evidence type="ECO:0000259" key="1">
    <source>
        <dbReference type="PROSITE" id="PS50887"/>
    </source>
</evidence>
<dbReference type="PANTHER" id="PTHR45138">
    <property type="entry name" value="REGULATORY COMPONENTS OF SENSORY TRANSDUCTION SYSTEM"/>
    <property type="match status" value="1"/>
</dbReference>
<feature type="domain" description="GGDEF" evidence="1">
    <location>
        <begin position="1"/>
        <end position="65"/>
    </location>
</feature>
<dbReference type="SUPFAM" id="SSF55073">
    <property type="entry name" value="Nucleotide cyclase"/>
    <property type="match status" value="1"/>
</dbReference>
<dbReference type="InterPro" id="IPR029787">
    <property type="entry name" value="Nucleotide_cyclase"/>
</dbReference>
<accession>X0W0I1</accession>
<dbReference type="InterPro" id="IPR000160">
    <property type="entry name" value="GGDEF_dom"/>
</dbReference>
<protein>
    <recommendedName>
        <fullName evidence="1">GGDEF domain-containing protein</fullName>
    </recommendedName>
</protein>
<dbReference type="InterPro" id="IPR050469">
    <property type="entry name" value="Diguanylate_Cyclase"/>
</dbReference>
<gene>
    <name evidence="2" type="ORF">S01H1_47010</name>
</gene>
<dbReference type="EMBL" id="BARS01030122">
    <property type="protein sequence ID" value="GAG18163.1"/>
    <property type="molecule type" value="Genomic_DNA"/>
</dbReference>
<organism evidence="2">
    <name type="scientific">marine sediment metagenome</name>
    <dbReference type="NCBI Taxonomy" id="412755"/>
    <lineage>
        <taxon>unclassified sequences</taxon>
        <taxon>metagenomes</taxon>
        <taxon>ecological metagenomes</taxon>
    </lineage>
</organism>
<reference evidence="2" key="1">
    <citation type="journal article" date="2014" name="Front. Microbiol.">
        <title>High frequency of phylogenetically diverse reductive dehalogenase-homologous genes in deep subseafloor sedimentary metagenomes.</title>
        <authorList>
            <person name="Kawai M."/>
            <person name="Futagami T."/>
            <person name="Toyoda A."/>
            <person name="Takaki Y."/>
            <person name="Nishi S."/>
            <person name="Hori S."/>
            <person name="Arai W."/>
            <person name="Tsubouchi T."/>
            <person name="Morono Y."/>
            <person name="Uchiyama I."/>
            <person name="Ito T."/>
            <person name="Fujiyama A."/>
            <person name="Inagaki F."/>
            <person name="Takami H."/>
        </authorList>
    </citation>
    <scope>NUCLEOTIDE SEQUENCE</scope>
    <source>
        <strain evidence="2">Expedition CK06-06</strain>
    </source>
</reference>
<dbReference type="Gene3D" id="3.30.70.270">
    <property type="match status" value="1"/>
</dbReference>
<evidence type="ECO:0000313" key="2">
    <source>
        <dbReference type="EMBL" id="GAG18163.1"/>
    </source>
</evidence>